<feature type="transmembrane region" description="Helical" evidence="1">
    <location>
        <begin position="57"/>
        <end position="85"/>
    </location>
</feature>
<evidence type="ECO:0000313" key="3">
    <source>
        <dbReference type="Proteomes" id="UP001164746"/>
    </source>
</evidence>
<protein>
    <submittedName>
        <fullName evidence="2">Uncharacterized protein</fullName>
    </submittedName>
</protein>
<keyword evidence="1" id="KW-1133">Transmembrane helix</keyword>
<name>A0ABY7F5J6_MYAAR</name>
<sequence>MLQQEVDESDSFDVVIDVTDSSMWSSSELSISSSMPVILPARSGYIREMRGKRRSPNICFCSWGGAAANMEASFFAIFSVVVLLINNDNTCKISAARSRRGTE</sequence>
<organism evidence="2 3">
    <name type="scientific">Mya arenaria</name>
    <name type="common">Soft-shell clam</name>
    <dbReference type="NCBI Taxonomy" id="6604"/>
    <lineage>
        <taxon>Eukaryota</taxon>
        <taxon>Metazoa</taxon>
        <taxon>Spiralia</taxon>
        <taxon>Lophotrochozoa</taxon>
        <taxon>Mollusca</taxon>
        <taxon>Bivalvia</taxon>
        <taxon>Autobranchia</taxon>
        <taxon>Heteroconchia</taxon>
        <taxon>Euheterodonta</taxon>
        <taxon>Imparidentia</taxon>
        <taxon>Neoheterodontei</taxon>
        <taxon>Myida</taxon>
        <taxon>Myoidea</taxon>
        <taxon>Myidae</taxon>
        <taxon>Mya</taxon>
    </lineage>
</organism>
<reference evidence="2" key="1">
    <citation type="submission" date="2022-11" db="EMBL/GenBank/DDBJ databases">
        <title>Centuries of genome instability and evolution in soft-shell clam transmissible cancer (bioRxiv).</title>
        <authorList>
            <person name="Hart S.F.M."/>
            <person name="Yonemitsu M.A."/>
            <person name="Giersch R.M."/>
            <person name="Beal B.F."/>
            <person name="Arriagada G."/>
            <person name="Davis B.W."/>
            <person name="Ostrander E.A."/>
            <person name="Goff S.P."/>
            <person name="Metzger M.J."/>
        </authorList>
    </citation>
    <scope>NUCLEOTIDE SEQUENCE</scope>
    <source>
        <strain evidence="2">MELC-2E11</strain>
        <tissue evidence="2">Siphon/mantle</tissue>
    </source>
</reference>
<keyword evidence="1" id="KW-0812">Transmembrane</keyword>
<proteinExistence type="predicted"/>
<keyword evidence="1" id="KW-0472">Membrane</keyword>
<keyword evidence="3" id="KW-1185">Reference proteome</keyword>
<accession>A0ABY7F5J6</accession>
<dbReference type="EMBL" id="CP111021">
    <property type="protein sequence ID" value="WAR16306.1"/>
    <property type="molecule type" value="Genomic_DNA"/>
</dbReference>
<evidence type="ECO:0000256" key="1">
    <source>
        <dbReference type="SAM" id="Phobius"/>
    </source>
</evidence>
<evidence type="ECO:0000313" key="2">
    <source>
        <dbReference type="EMBL" id="WAR16306.1"/>
    </source>
</evidence>
<gene>
    <name evidence="2" type="ORF">MAR_030900</name>
</gene>
<dbReference type="Proteomes" id="UP001164746">
    <property type="component" value="Chromosome 10"/>
</dbReference>